<evidence type="ECO:0000313" key="3">
    <source>
        <dbReference type="Proteomes" id="UP001199106"/>
    </source>
</evidence>
<accession>A0AAD4NQB0</accession>
<sequence length="598" mass="67510">MVDGDRLPAKISMKRIAAIILHNRESQQESGPLQERDAPADQAIDSTPSSDIHVSSSSRMPMIERSKKRRLTLDIEVEDGITDSSLSIVTPRNFEFTDPSVERADLTAAHHRDAKREEDIMKLQEVLENFRSFKRKHVRMAQPLLIQVMILDICERDDIDQDTATWVALQEYFATFGPTHDVHIDAVLLREQQNRYPVVLAKLRDAIPPELFPRAEASPQDVYYGHPFYPGRVLLGTNDGSRVWGYLRRVRKNHKTLMELHYNDNRGGEEGHTPFAQSDFLPSCRLLADHTCQIGAHDWKERVKRAVKIVMLEAGYSESVVSRIPSAQLKAIRGNLEKGLDNLPQAAGLGPGILRDQIASPVASPSVLDYDYFALLPGKVLLGYLRDVGETPVWGAFRRPKPVAKVQTLSESWQMCFFDDNLYEVELPGRLDGTINFVPAFRLLTEGEETVGTLRVWFARLSTCVRIALIDAGLQDGEDFSTRQDARPREVAALIKKNWMRLRRTIQGPGHETEQEIHQPVPRRKSGKTRTTGASAMIATVHDQAQMSNGDESSSYREQAQDLMTVMVNTEISEDEDDIMETGYQLTKSDKQLAIFKA</sequence>
<reference evidence="2" key="1">
    <citation type="submission" date="2021-07" db="EMBL/GenBank/DDBJ databases">
        <title>Genome Resource of American Ginseng Black Spot Pathogen Alternaria panax.</title>
        <authorList>
            <person name="Qiu C."/>
            <person name="Wang W."/>
            <person name="Liu Z."/>
        </authorList>
    </citation>
    <scope>NUCLEOTIDE SEQUENCE</scope>
    <source>
        <strain evidence="2">BNCC115425</strain>
    </source>
</reference>
<name>A0AAD4NQB0_9PLEO</name>
<evidence type="ECO:0000313" key="2">
    <source>
        <dbReference type="EMBL" id="KAG9191514.1"/>
    </source>
</evidence>
<feature type="region of interest" description="Disordered" evidence="1">
    <location>
        <begin position="23"/>
        <end position="61"/>
    </location>
</feature>
<keyword evidence="3" id="KW-1185">Reference proteome</keyword>
<protein>
    <submittedName>
        <fullName evidence="2">Uncharacterized protein</fullName>
    </submittedName>
</protein>
<gene>
    <name evidence="2" type="ORF">G6011_10248</name>
</gene>
<comment type="caution">
    <text evidence="2">The sequence shown here is derived from an EMBL/GenBank/DDBJ whole genome shotgun (WGS) entry which is preliminary data.</text>
</comment>
<feature type="region of interest" description="Disordered" evidence="1">
    <location>
        <begin position="508"/>
        <end position="530"/>
    </location>
</feature>
<organism evidence="2 3">
    <name type="scientific">Alternaria panax</name>
    <dbReference type="NCBI Taxonomy" id="48097"/>
    <lineage>
        <taxon>Eukaryota</taxon>
        <taxon>Fungi</taxon>
        <taxon>Dikarya</taxon>
        <taxon>Ascomycota</taxon>
        <taxon>Pezizomycotina</taxon>
        <taxon>Dothideomycetes</taxon>
        <taxon>Pleosporomycetidae</taxon>
        <taxon>Pleosporales</taxon>
        <taxon>Pleosporineae</taxon>
        <taxon>Pleosporaceae</taxon>
        <taxon>Alternaria</taxon>
        <taxon>Alternaria sect. Panax</taxon>
    </lineage>
</organism>
<dbReference type="AlphaFoldDB" id="A0AAD4NQB0"/>
<dbReference type="EMBL" id="JAANER010000003">
    <property type="protein sequence ID" value="KAG9191514.1"/>
    <property type="molecule type" value="Genomic_DNA"/>
</dbReference>
<proteinExistence type="predicted"/>
<feature type="compositionally biased region" description="Polar residues" evidence="1">
    <location>
        <begin position="44"/>
        <end position="59"/>
    </location>
</feature>
<dbReference type="Proteomes" id="UP001199106">
    <property type="component" value="Unassembled WGS sequence"/>
</dbReference>
<evidence type="ECO:0000256" key="1">
    <source>
        <dbReference type="SAM" id="MobiDB-lite"/>
    </source>
</evidence>